<proteinExistence type="predicted"/>
<dbReference type="RefSeq" id="WP_152349647.1">
    <property type="nucleotide sequence ID" value="NZ_WBSN01000002.1"/>
</dbReference>
<gene>
    <name evidence="1" type="ORF">GFD22_03470</name>
</gene>
<evidence type="ECO:0000313" key="2">
    <source>
        <dbReference type="Proteomes" id="UP000469763"/>
    </source>
</evidence>
<sequence>MNGHADTWEGLILERPTDKRGRNDMPALLWDAYVNDWLPLEQFAIGLEDAWVGCEWPGRQVLGSGCGEEWNEMFEHCGYLENTTISAYPETPPAILYRAAPEFYKTGMSWTDDLEQAKWFNDRNNGYFHIQSRIWTYRPSGTRELLAHFHDPVNSRGEHEWVLNDMEIDEERITPLGE</sequence>
<dbReference type="EMBL" id="WHZY01000004">
    <property type="protein sequence ID" value="NEG78045.1"/>
    <property type="molecule type" value="Genomic_DNA"/>
</dbReference>
<comment type="caution">
    <text evidence="1">The sequence shown here is derived from an EMBL/GenBank/DDBJ whole genome shotgun (WGS) entry which is preliminary data.</text>
</comment>
<dbReference type="AlphaFoldDB" id="A0A7K3TG20"/>
<dbReference type="OrthoDB" id="4634877at2"/>
<dbReference type="Proteomes" id="UP000469763">
    <property type="component" value="Unassembled WGS sequence"/>
</dbReference>
<protein>
    <submittedName>
        <fullName evidence="1">Uncharacterized protein</fullName>
    </submittedName>
</protein>
<organism evidence="1 2">
    <name type="scientific">Bifidobacterium avesanii</name>
    <dbReference type="NCBI Taxonomy" id="1798157"/>
    <lineage>
        <taxon>Bacteria</taxon>
        <taxon>Bacillati</taxon>
        <taxon>Actinomycetota</taxon>
        <taxon>Actinomycetes</taxon>
        <taxon>Bifidobacteriales</taxon>
        <taxon>Bifidobacteriaceae</taxon>
        <taxon>Bifidobacterium</taxon>
    </lineage>
</organism>
<keyword evidence="2" id="KW-1185">Reference proteome</keyword>
<reference evidence="1 2" key="1">
    <citation type="submission" date="2019-10" db="EMBL/GenBank/DDBJ databases">
        <title>Bifidobacterium from non-human primates.</title>
        <authorList>
            <person name="Modesto M."/>
        </authorList>
    </citation>
    <scope>NUCLEOTIDE SEQUENCE [LARGE SCALE GENOMIC DNA]</scope>
    <source>
        <strain evidence="1 2">TREC</strain>
    </source>
</reference>
<accession>A0A7K3TG20</accession>
<evidence type="ECO:0000313" key="1">
    <source>
        <dbReference type="EMBL" id="NEG78045.1"/>
    </source>
</evidence>
<name>A0A7K3TG20_9BIFI</name>